<proteinExistence type="predicted"/>
<keyword evidence="2" id="KW-0472">Membrane</keyword>
<reference evidence="3" key="1">
    <citation type="submission" date="2021-01" db="EMBL/GenBank/DDBJ databases">
        <authorList>
            <person name="Corre E."/>
            <person name="Pelletier E."/>
            <person name="Niang G."/>
            <person name="Scheremetjew M."/>
            <person name="Finn R."/>
            <person name="Kale V."/>
            <person name="Holt S."/>
            <person name="Cochrane G."/>
            <person name="Meng A."/>
            <person name="Brown T."/>
            <person name="Cohen L."/>
        </authorList>
    </citation>
    <scope>NUCLEOTIDE SEQUENCE</scope>
    <source>
        <strain evidence="3">SM1012Den-03</strain>
    </source>
</reference>
<sequence length="672" mass="75636">MSAALKFRSIYSASIDSAESQCNIPDAPPQSKSRSWKVVESVPEAAAENSDGTKNDDSFDDHKEDKSDVKEYRGDPIKLPESTHSLFFVASFCSLPSLFAWGIAALSVGCLILALINALDGGTALNPFNIPVNISSSTRGAQYLSIFVVLLMEEEIPTGLAQMRLITFGGLRSVCPKASYKKFLAANIFRVLMGYLFLVNVLLVLIQAEDVLTIFYDVLALQFVQQLDDIGFRLARLDVFGRRMQRACTMRWFDAEFEYHKGCAKHKMMLKSIYFINMFLFIAAIVVVTTRQKNGYYFCKELTLDVGDGILEEAFVKNAKGSFDTWVLVYSYFNGVFLKNGTHAGRPVYKEARKFDRQPYPPPEDQGGSMFQAVVPAEIKYCEDIKAWVLTHKNIGKSEDDDYDSSCNWLLRSPETDSFNVLDASGKWDMWVGVLGTTDVSITCNRCADRSDCNLNGECSDDGRCICNNGNGVNYFGEHCEVKLRDECKTIIPEDGNYTMSIEHISSWSNSNEVAANEGSDSNYVVWDDIWQEYSRPVFSSIDNDERWSLIYSGSRWFGMNLTGTNVASKQWRTAVSNYHAFWYRAYENTTTFVSDPTKESSPVGVDWYQIGERGDQFGPLGALYPVQRYNQTGRGLFRCGGNMNKKNTVSSRLLSTYDRKLTTILKGHVRP</sequence>
<feature type="region of interest" description="Disordered" evidence="1">
    <location>
        <begin position="20"/>
        <end position="75"/>
    </location>
</feature>
<evidence type="ECO:0000256" key="2">
    <source>
        <dbReference type="SAM" id="Phobius"/>
    </source>
</evidence>
<dbReference type="EMBL" id="HBGZ01018309">
    <property type="protein sequence ID" value="CAD9609278.1"/>
    <property type="molecule type" value="Transcribed_RNA"/>
</dbReference>
<gene>
    <name evidence="3" type="ORF">SMAR0320_LOCUS13172</name>
</gene>
<feature type="compositionally biased region" description="Basic and acidic residues" evidence="1">
    <location>
        <begin position="51"/>
        <end position="75"/>
    </location>
</feature>
<dbReference type="AlphaFoldDB" id="A0A7S2LKN8"/>
<evidence type="ECO:0000313" key="3">
    <source>
        <dbReference type="EMBL" id="CAD9609278.1"/>
    </source>
</evidence>
<organism evidence="3">
    <name type="scientific">Skeletonema marinoi</name>
    <dbReference type="NCBI Taxonomy" id="267567"/>
    <lineage>
        <taxon>Eukaryota</taxon>
        <taxon>Sar</taxon>
        <taxon>Stramenopiles</taxon>
        <taxon>Ochrophyta</taxon>
        <taxon>Bacillariophyta</taxon>
        <taxon>Coscinodiscophyceae</taxon>
        <taxon>Thalassiosirophycidae</taxon>
        <taxon>Thalassiosirales</taxon>
        <taxon>Skeletonemataceae</taxon>
        <taxon>Skeletonema</taxon>
        <taxon>Skeletonema marinoi-dohrnii complex</taxon>
    </lineage>
</organism>
<name>A0A7S2LKN8_9STRA</name>
<feature type="transmembrane region" description="Helical" evidence="2">
    <location>
        <begin position="188"/>
        <end position="206"/>
    </location>
</feature>
<feature type="transmembrane region" description="Helical" evidence="2">
    <location>
        <begin position="86"/>
        <end position="116"/>
    </location>
</feature>
<evidence type="ECO:0000256" key="1">
    <source>
        <dbReference type="SAM" id="MobiDB-lite"/>
    </source>
</evidence>
<feature type="transmembrane region" description="Helical" evidence="2">
    <location>
        <begin position="273"/>
        <end position="290"/>
    </location>
</feature>
<protein>
    <submittedName>
        <fullName evidence="3">Uncharacterized protein</fullName>
    </submittedName>
</protein>
<accession>A0A7S2LKN8</accession>
<keyword evidence="2" id="KW-1133">Transmembrane helix</keyword>
<keyword evidence="2" id="KW-0812">Transmembrane</keyword>